<dbReference type="Pfam" id="PF18476">
    <property type="entry name" value="PIN_8"/>
    <property type="match status" value="1"/>
</dbReference>
<evidence type="ECO:0000259" key="1">
    <source>
        <dbReference type="Pfam" id="PF18476"/>
    </source>
</evidence>
<comment type="caution">
    <text evidence="2">The sequence shown here is derived from an EMBL/GenBank/DDBJ whole genome shotgun (WGS) entry which is preliminary data.</text>
</comment>
<dbReference type="InterPro" id="IPR041578">
    <property type="entry name" value="PIN_8"/>
</dbReference>
<dbReference type="GeneID" id="95794587"/>
<accession>A0A7W7DNX4</accession>
<protein>
    <submittedName>
        <fullName evidence="2">Putative nucleic acid-binding protein</fullName>
    </submittedName>
</protein>
<gene>
    <name evidence="2" type="ORF">BJ965_002604</name>
</gene>
<evidence type="ECO:0000313" key="2">
    <source>
        <dbReference type="EMBL" id="MBB4712722.1"/>
    </source>
</evidence>
<feature type="domain" description="PIN like" evidence="1">
    <location>
        <begin position="44"/>
        <end position="279"/>
    </location>
</feature>
<sequence length="516" mass="57640">MTGETGAAAVGGPDRVAERGIFDCDDAYRTASHTDYERLFSSAIIVLDTNVLINLYRSNERTRRDTFAVLNQVQERIWIPHQVLSEFWRNRDLPSIRGHHKSKAREACSALDKVSRSTRDALDRWLKDVHLANDNEVSQYVKNSTNAISKIMAEVKQFIEGQATKDALEGTSSTLTDPVLQKLEQILQGRIGDPFSPDEYDALVSEAARRADEKIPPGYKDFESDKTSEQASGDYLIWEQILAEAERCKREVLLVTGDVKEDWWVSGNGQGAARPRTELRVELRKRAGVELYMLTPSQLLAEADRVFGLKVDERSVSDLATSENPGTRIRLPRRLAKEIPACLRRSHRRASEAVRVANTNPALYGTLIESAVLEGLNEVALGMGGSTILLRSKAHPVLDDRLLFPFRYAQHAASVDHALGYLNHKKSLRVLFNDLVERPEELPLFDLAQPDATIPGLIAPVSSDLEIVLIPYASDIDNGIHSAHWATLRIDTRKGIEWEYVESLYVPPNGDLGGVK</sequence>
<dbReference type="EMBL" id="JACHMS010000001">
    <property type="protein sequence ID" value="MBB4712722.1"/>
    <property type="molecule type" value="Genomic_DNA"/>
</dbReference>
<dbReference type="RefSeq" id="WP_184908770.1">
    <property type="nucleotide sequence ID" value="NZ_JACHMS010000001.1"/>
</dbReference>
<name>A0A7W7DNX4_9ACTN</name>
<reference evidence="2 3" key="1">
    <citation type="submission" date="2020-08" db="EMBL/GenBank/DDBJ databases">
        <title>Sequencing the genomes of 1000 actinobacteria strains.</title>
        <authorList>
            <person name="Klenk H.-P."/>
        </authorList>
    </citation>
    <scope>NUCLEOTIDE SEQUENCE [LARGE SCALE GENOMIC DNA]</scope>
    <source>
        <strain evidence="2 3">DSM 40483</strain>
    </source>
</reference>
<proteinExistence type="predicted"/>
<dbReference type="Proteomes" id="UP000565089">
    <property type="component" value="Unassembled WGS sequence"/>
</dbReference>
<keyword evidence="3" id="KW-1185">Reference proteome</keyword>
<dbReference type="AlphaFoldDB" id="A0A7W7DNX4"/>
<evidence type="ECO:0000313" key="3">
    <source>
        <dbReference type="Proteomes" id="UP000565089"/>
    </source>
</evidence>
<organism evidence="2 3">
    <name type="scientific">Streptomyces luteogriseus</name>
    <dbReference type="NCBI Taxonomy" id="68233"/>
    <lineage>
        <taxon>Bacteria</taxon>
        <taxon>Bacillati</taxon>
        <taxon>Actinomycetota</taxon>
        <taxon>Actinomycetes</taxon>
        <taxon>Kitasatosporales</taxon>
        <taxon>Streptomycetaceae</taxon>
        <taxon>Streptomyces</taxon>
    </lineage>
</organism>